<evidence type="ECO:0000256" key="6">
    <source>
        <dbReference type="ARBA" id="ARBA00022824"/>
    </source>
</evidence>
<comment type="subcellular location">
    <subcellularLocation>
        <location evidence="1">Endoplasmic reticulum membrane</location>
        <topology evidence="1">Multi-pass membrane protein</topology>
    </subcellularLocation>
</comment>
<keyword evidence="3 13" id="KW-0812">Transmembrane</keyword>
<dbReference type="Proteomes" id="UP000663861">
    <property type="component" value="Unassembled WGS sequence"/>
</dbReference>
<dbReference type="SUPFAM" id="SSF56784">
    <property type="entry name" value="HAD-like"/>
    <property type="match status" value="1"/>
</dbReference>
<dbReference type="InterPro" id="IPR006544">
    <property type="entry name" value="P-type_TPase_V"/>
</dbReference>
<feature type="transmembrane region" description="Helical" evidence="13">
    <location>
        <begin position="22"/>
        <end position="43"/>
    </location>
</feature>
<dbReference type="Gene3D" id="2.70.150.10">
    <property type="entry name" value="Calcium-transporting ATPase, cytoplasmic transduction domain A"/>
    <property type="match status" value="1"/>
</dbReference>
<feature type="transmembrane region" description="Helical" evidence="13">
    <location>
        <begin position="528"/>
        <end position="546"/>
    </location>
</feature>
<feature type="domain" description="P-type ATPase A" evidence="14">
    <location>
        <begin position="405"/>
        <end position="483"/>
    </location>
</feature>
<evidence type="ECO:0000259" key="15">
    <source>
        <dbReference type="Pfam" id="PF23143"/>
    </source>
</evidence>
<keyword evidence="8" id="KW-0460">Magnesium</keyword>
<accession>A0A8H3GE34</accession>
<name>A0A8H3GE34_9AGAM</name>
<dbReference type="GO" id="GO:0006874">
    <property type="term" value="P:intracellular calcium ion homeostasis"/>
    <property type="evidence" value="ECO:0007669"/>
    <property type="project" value="TreeGrafter"/>
</dbReference>
<evidence type="ECO:0000256" key="8">
    <source>
        <dbReference type="ARBA" id="ARBA00022842"/>
    </source>
</evidence>
<comment type="similarity">
    <text evidence="2">Belongs to the cation transport ATPase (P-type) (TC 3.A.3) family. Type V subfamily.</text>
</comment>
<dbReference type="SUPFAM" id="SSF81653">
    <property type="entry name" value="Calcium ATPase, transduction domain A"/>
    <property type="match status" value="1"/>
</dbReference>
<dbReference type="Pfam" id="PF23143">
    <property type="entry name" value="2TM_P5A-ATPase"/>
    <property type="match status" value="1"/>
</dbReference>
<keyword evidence="9" id="KW-1278">Translocase</keyword>
<gene>
    <name evidence="16" type="ORF">RDB_LOCUS51114</name>
</gene>
<feature type="transmembrane region" description="Helical" evidence="13">
    <location>
        <begin position="272"/>
        <end position="291"/>
    </location>
</feature>
<dbReference type="InterPro" id="IPR047820">
    <property type="entry name" value="P5A-type_ATPase"/>
</dbReference>
<feature type="compositionally biased region" description="Basic and acidic residues" evidence="12">
    <location>
        <begin position="381"/>
        <end position="404"/>
    </location>
</feature>
<dbReference type="PANTHER" id="PTHR45630">
    <property type="entry name" value="CATION-TRANSPORTING ATPASE-RELATED"/>
    <property type="match status" value="1"/>
</dbReference>
<dbReference type="InterPro" id="IPR057255">
    <property type="entry name" value="2TM_P5A-ATPase"/>
</dbReference>
<evidence type="ECO:0000256" key="13">
    <source>
        <dbReference type="SAM" id="Phobius"/>
    </source>
</evidence>
<evidence type="ECO:0000256" key="11">
    <source>
        <dbReference type="ARBA" id="ARBA00023136"/>
    </source>
</evidence>
<dbReference type="GO" id="GO:0005524">
    <property type="term" value="F:ATP binding"/>
    <property type="evidence" value="ECO:0007669"/>
    <property type="project" value="UniProtKB-KW"/>
</dbReference>
<dbReference type="PRINTS" id="PR00119">
    <property type="entry name" value="CATATPASE"/>
</dbReference>
<dbReference type="InterPro" id="IPR023214">
    <property type="entry name" value="HAD_sf"/>
</dbReference>
<dbReference type="CDD" id="cd07543">
    <property type="entry name" value="P-type_ATPase_cation"/>
    <property type="match status" value="1"/>
</dbReference>
<dbReference type="EMBL" id="CAJMWY010000816">
    <property type="protein sequence ID" value="CAE6448270.1"/>
    <property type="molecule type" value="Genomic_DNA"/>
</dbReference>
<keyword evidence="7" id="KW-0067">ATP-binding</keyword>
<keyword evidence="6" id="KW-0256">Endoplasmic reticulum</keyword>
<feature type="transmembrane region" description="Helical" evidence="13">
    <location>
        <begin position="1152"/>
        <end position="1169"/>
    </location>
</feature>
<evidence type="ECO:0000313" key="17">
    <source>
        <dbReference type="Proteomes" id="UP000663861"/>
    </source>
</evidence>
<sequence length="1442" mass="159556">MPDIAVTSPDIVRASIHKSIPLIWHAYALPFLCLWPVLAYAYYKRYDDWIKSEEWSFIFTVGLGASHALSFLSTRWSAGIRAWVTTSSVTSMEAADCIRIVPSEHRGQGEIVPLIRKPSPQHPSKTEYAFVYQRDTYVYDSDKKAFAPLPYPCNDRPLLSSFEGNPTGLASTVATKSGEGKAFAPLPYPCNDRPLLSSFEGNPTGLASTVATKSGEGDTEAGTIEALSALYGKNEFDIPIPSFMALFAEHTTAPFFVFQIFCVALWCLDEYWYYSLFTLFMLVVFECTVVFQRVSTLKEFRTMSVDPYPIYCYRVYAHISFLHVTDNVLLQRVSTLKEFRTMSVDPYPIYCYRDGKWSIVQSDTLLPGDVISISRTSAGSEQKKHETKPKEKKSDDDKEKEQTTPDRSIPADALILRGTCIVNEAMLSGESTPLLKESLGVLSKEEGEKLDVDGQHKNCVLFGGTKILKAGQEEGEVVASSQTPTLKTPDGGALALVLRTGFGTAQGQLVRTMIFSTERVSANNFESFLFIGFLLIFAIAASWYVWVRGIERGLKKSKLLLDCVLIITSVVPPELPMELSLAVNTSLAALSKFAIFCTEPFRIPVAGRVDVCCFDKTGTITAVDLVVEGVAGVDPTDLLKLVPLTAASRDTTLCLAAAHALVKLDDGQIVGDPMEQTTLKALEWDLKGRDGVVPNKGASPSNTLLIRRRFQFSSALKRMATISTFSSALKRMATISTVGAGGKSLIAVKGAPETIKGMLATVPTGYDDTFKWFTRRGSRVLALAMKEVAPIGLDKVAQLKQVAPIGLDKVAQLKRDEIEKDLNFVGFLIFHCPLKPDAVATLKMLADSSHRCIMITGDNPLTAVHVAREVEIVDRDALILDVQEGSSNESELVWRTVDETKIIPVNPSEPLHTTLFEEYDICITGAAMRQYERTPSWPVLVQNTWVYARVSPSQKELILTTLKSLGFTTLMAGDGTNDVGALKQAHIGVALLDGTPEDLQKIAEHARIERIKKVYESQLKISARFNQPPPPVPQAIAHLYQDVVAAQQKAAADLQDKRKKNPMEKDVVAAQQKAAADLQDKRKKNPMEKFDLESITSKLAEMDDDNEPPKIKLGDASCAAPFTSKLSNVSSIAAIIRQGRCTLVATIQMYKILALNCLITAYSLSVLYLDGIKFGDYQITINGMLMSVCFLCISRAKPVEKLSRERPLGNIFNLYVLLSVLIQFAIHIASLLYITSLSNSLEQRGEIDLEAEFKPSLLNTAIYLLNLPFTLLPSSILPHCLTAWNSRRGEIDLEAEFKPSLLNTAIYLLGLSQQVSTFAINFQGRPFREGIRENPALYYGLLGASAVAFGGSMDVLPEMNRWLQIVEMSFSFQFRLTLTMVLDFAGCWVVEYGCKHLFADLEPKSLVTRGQERRQARRAIEEKAAEEEKAKREMEELEKKAQ</sequence>
<keyword evidence="4" id="KW-0479">Metal-binding</keyword>
<dbReference type="GO" id="GO:0019829">
    <property type="term" value="F:ATPase-coupled monoatomic cation transmembrane transporter activity"/>
    <property type="evidence" value="ECO:0007669"/>
    <property type="project" value="TreeGrafter"/>
</dbReference>
<dbReference type="SUPFAM" id="SSF81665">
    <property type="entry name" value="Calcium ATPase, transmembrane domain M"/>
    <property type="match status" value="1"/>
</dbReference>
<evidence type="ECO:0000256" key="1">
    <source>
        <dbReference type="ARBA" id="ARBA00004477"/>
    </source>
</evidence>
<proteinExistence type="inferred from homology"/>
<feature type="transmembrane region" description="Helical" evidence="13">
    <location>
        <begin position="243"/>
        <end position="266"/>
    </location>
</feature>
<reference evidence="16" key="1">
    <citation type="submission" date="2021-01" db="EMBL/GenBank/DDBJ databases">
        <authorList>
            <person name="Kaushik A."/>
        </authorList>
    </citation>
    <scope>NUCLEOTIDE SEQUENCE</scope>
    <source>
        <strain evidence="16">AG4-RS23</strain>
    </source>
</reference>
<feature type="domain" description="P5A-ATPase transmembrane helical hairpin" evidence="15">
    <location>
        <begin position="21"/>
        <end position="89"/>
    </location>
</feature>
<evidence type="ECO:0000256" key="5">
    <source>
        <dbReference type="ARBA" id="ARBA00022741"/>
    </source>
</evidence>
<comment type="caution">
    <text evidence="16">The sequence shown here is derived from an EMBL/GenBank/DDBJ whole genome shotgun (WGS) entry which is preliminary data.</text>
</comment>
<evidence type="ECO:0000259" key="14">
    <source>
        <dbReference type="Pfam" id="PF00122"/>
    </source>
</evidence>
<dbReference type="InterPro" id="IPR044492">
    <property type="entry name" value="P_typ_ATPase_HD_dom"/>
</dbReference>
<evidence type="ECO:0000256" key="3">
    <source>
        <dbReference type="ARBA" id="ARBA00022692"/>
    </source>
</evidence>
<dbReference type="SFLD" id="SFLDG00002">
    <property type="entry name" value="C1.7:_P-type_atpase_like"/>
    <property type="match status" value="1"/>
</dbReference>
<keyword evidence="10 13" id="KW-1133">Transmembrane helix</keyword>
<keyword evidence="11 13" id="KW-0472">Membrane</keyword>
<keyword evidence="5" id="KW-0547">Nucleotide-binding</keyword>
<evidence type="ECO:0008006" key="18">
    <source>
        <dbReference type="Google" id="ProtNLM"/>
    </source>
</evidence>
<dbReference type="GO" id="GO:0016887">
    <property type="term" value="F:ATP hydrolysis activity"/>
    <property type="evidence" value="ECO:0007669"/>
    <property type="project" value="InterPro"/>
</dbReference>
<dbReference type="InterPro" id="IPR059000">
    <property type="entry name" value="ATPase_P-type_domA"/>
</dbReference>
<dbReference type="InterPro" id="IPR018303">
    <property type="entry name" value="ATPase_P-typ_P_site"/>
</dbReference>
<feature type="region of interest" description="Disordered" evidence="12">
    <location>
        <begin position="1418"/>
        <end position="1442"/>
    </location>
</feature>
<evidence type="ECO:0000256" key="4">
    <source>
        <dbReference type="ARBA" id="ARBA00022723"/>
    </source>
</evidence>
<dbReference type="InterPro" id="IPR023298">
    <property type="entry name" value="ATPase_P-typ_TM_dom_sf"/>
</dbReference>
<dbReference type="Pfam" id="PF00122">
    <property type="entry name" value="E1-E2_ATPase"/>
    <property type="match status" value="1"/>
</dbReference>
<evidence type="ECO:0000256" key="2">
    <source>
        <dbReference type="ARBA" id="ARBA00006000"/>
    </source>
</evidence>
<dbReference type="Gene3D" id="3.40.1110.10">
    <property type="entry name" value="Calcium-transporting ATPase, cytoplasmic domain N"/>
    <property type="match status" value="1"/>
</dbReference>
<dbReference type="InterPro" id="IPR023299">
    <property type="entry name" value="ATPase_P-typ_cyto_dom_N"/>
</dbReference>
<dbReference type="PROSITE" id="PS00154">
    <property type="entry name" value="ATPASE_E1_E2"/>
    <property type="match status" value="1"/>
</dbReference>
<feature type="transmembrane region" description="Helical" evidence="13">
    <location>
        <begin position="1214"/>
        <end position="1234"/>
    </location>
</feature>
<evidence type="ECO:0000256" key="9">
    <source>
        <dbReference type="ARBA" id="ARBA00022967"/>
    </source>
</evidence>
<organism evidence="16 17">
    <name type="scientific">Rhizoctonia solani</name>
    <dbReference type="NCBI Taxonomy" id="456999"/>
    <lineage>
        <taxon>Eukaryota</taxon>
        <taxon>Fungi</taxon>
        <taxon>Dikarya</taxon>
        <taxon>Basidiomycota</taxon>
        <taxon>Agaricomycotina</taxon>
        <taxon>Agaricomycetes</taxon>
        <taxon>Cantharellales</taxon>
        <taxon>Ceratobasidiaceae</taxon>
        <taxon>Rhizoctonia</taxon>
    </lineage>
</organism>
<dbReference type="GO" id="GO:0005789">
    <property type="term" value="C:endoplasmic reticulum membrane"/>
    <property type="evidence" value="ECO:0007669"/>
    <property type="project" value="UniProtKB-SubCell"/>
</dbReference>
<dbReference type="GO" id="GO:0015662">
    <property type="term" value="F:P-type ion transporter activity"/>
    <property type="evidence" value="ECO:0007669"/>
    <property type="project" value="TreeGrafter"/>
</dbReference>
<dbReference type="Gene3D" id="3.40.50.1000">
    <property type="entry name" value="HAD superfamily/HAD-like"/>
    <property type="match status" value="1"/>
</dbReference>
<dbReference type="InterPro" id="IPR001757">
    <property type="entry name" value="P_typ_ATPase"/>
</dbReference>
<feature type="region of interest" description="Disordered" evidence="12">
    <location>
        <begin position="377"/>
        <end position="409"/>
    </location>
</feature>
<evidence type="ECO:0000256" key="12">
    <source>
        <dbReference type="SAM" id="MobiDB-lite"/>
    </source>
</evidence>
<dbReference type="SUPFAM" id="SSF81660">
    <property type="entry name" value="Metal cation-transporting ATPase, ATP-binding domain N"/>
    <property type="match status" value="1"/>
</dbReference>
<protein>
    <recommendedName>
        <fullName evidence="18">Endoplasmic reticulum Ca-transporting P-type ATPase</fullName>
    </recommendedName>
</protein>
<dbReference type="InterPro" id="IPR008250">
    <property type="entry name" value="ATPase_P-typ_transduc_dom_A_sf"/>
</dbReference>
<evidence type="ECO:0000256" key="7">
    <source>
        <dbReference type="ARBA" id="ARBA00022840"/>
    </source>
</evidence>
<dbReference type="PANTHER" id="PTHR45630:SF7">
    <property type="entry name" value="ENDOPLASMIC RETICULUM TRANSMEMBRANE HELIX TRANSLOCASE"/>
    <property type="match status" value="1"/>
</dbReference>
<dbReference type="NCBIfam" id="TIGR01494">
    <property type="entry name" value="ATPase_P-type"/>
    <property type="match status" value="1"/>
</dbReference>
<evidence type="ECO:0000256" key="10">
    <source>
        <dbReference type="ARBA" id="ARBA00022989"/>
    </source>
</evidence>
<dbReference type="FunFam" id="3.40.50.1000:FF:000071">
    <property type="entry name" value="Cation-transporting ATPase"/>
    <property type="match status" value="1"/>
</dbReference>
<dbReference type="InterPro" id="IPR036412">
    <property type="entry name" value="HAD-like_sf"/>
</dbReference>
<dbReference type="SFLD" id="SFLDF00027">
    <property type="entry name" value="p-type_atpase"/>
    <property type="match status" value="1"/>
</dbReference>
<dbReference type="GO" id="GO:0046872">
    <property type="term" value="F:metal ion binding"/>
    <property type="evidence" value="ECO:0007669"/>
    <property type="project" value="UniProtKB-KW"/>
</dbReference>
<dbReference type="SFLD" id="SFLDS00003">
    <property type="entry name" value="Haloacid_Dehalogenase"/>
    <property type="match status" value="1"/>
</dbReference>
<dbReference type="NCBIfam" id="TIGR01657">
    <property type="entry name" value="P-ATPase-V"/>
    <property type="match status" value="1"/>
</dbReference>
<evidence type="ECO:0000313" key="16">
    <source>
        <dbReference type="EMBL" id="CAE6448270.1"/>
    </source>
</evidence>